<feature type="compositionally biased region" description="Polar residues" evidence="1">
    <location>
        <begin position="96"/>
        <end position="108"/>
    </location>
</feature>
<evidence type="ECO:0000256" key="2">
    <source>
        <dbReference type="SAM" id="Phobius"/>
    </source>
</evidence>
<name>A0A6A8M7U5_9FIRM</name>
<dbReference type="CDD" id="cd12087">
    <property type="entry name" value="TM_EGFR-like"/>
    <property type="match status" value="1"/>
</dbReference>
<reference evidence="3" key="1">
    <citation type="submission" date="2019-09" db="EMBL/GenBank/DDBJ databases">
        <title>In-depth cultivation of the pig gut microbiome towards novel bacterial diversity and tailored functional studies.</title>
        <authorList>
            <person name="Wylensek D."/>
            <person name="Hitch T.C.A."/>
            <person name="Clavel T."/>
        </authorList>
    </citation>
    <scope>NUCLEOTIDE SEQUENCE</scope>
    <source>
        <strain evidence="3">RF-744-FAT-WT-3</strain>
    </source>
</reference>
<protein>
    <submittedName>
        <fullName evidence="3">Uncharacterized protein</fullName>
    </submittedName>
</protein>
<proteinExistence type="predicted"/>
<keyword evidence="2" id="KW-0472">Membrane</keyword>
<accession>A0A6A8M7U5</accession>
<feature type="region of interest" description="Disordered" evidence="1">
    <location>
        <begin position="96"/>
        <end position="135"/>
    </location>
</feature>
<feature type="transmembrane region" description="Helical" evidence="2">
    <location>
        <begin position="154"/>
        <end position="175"/>
    </location>
</feature>
<evidence type="ECO:0000256" key="1">
    <source>
        <dbReference type="SAM" id="MobiDB-lite"/>
    </source>
</evidence>
<dbReference type="AlphaFoldDB" id="A0A6A8M7U5"/>
<gene>
    <name evidence="3" type="ORF">FYJ66_02025</name>
</gene>
<organism evidence="3">
    <name type="scientific">Baileyella intestinalis</name>
    <dbReference type="NCBI Taxonomy" id="2606709"/>
    <lineage>
        <taxon>Bacteria</taxon>
        <taxon>Bacillati</taxon>
        <taxon>Bacillota</taxon>
        <taxon>Clostridia</taxon>
        <taxon>Peptostreptococcales</taxon>
        <taxon>Anaerovoracaceae</taxon>
        <taxon>Baileyella</taxon>
    </lineage>
</organism>
<comment type="caution">
    <text evidence="3">The sequence shown here is derived from an EMBL/GenBank/DDBJ whole genome shotgun (WGS) entry which is preliminary data.</text>
</comment>
<evidence type="ECO:0000313" key="3">
    <source>
        <dbReference type="EMBL" id="MST68369.1"/>
    </source>
</evidence>
<keyword evidence="2" id="KW-0812">Transmembrane</keyword>
<sequence length="186" mass="19933">MTCKPDQKLSISLPDKLSKNGRDYELAGGQSSTIDHSYYSPVTNYTVYYRDVEDTNLAVEVITQERNEITVVQGPDKVTMIPGTVRYVAVSRSTGTSRNLGATDSTGRSLGVTDRGSSSGAGKNDQAMDGVKADEIKTPKGNIDLKKNSGMSTAAIAGAAVLVIAAIGAFVFMMMRRRNRKGSEKD</sequence>
<dbReference type="RefSeq" id="WP_154571850.1">
    <property type="nucleotide sequence ID" value="NZ_VUNB01000002.1"/>
</dbReference>
<keyword evidence="2" id="KW-1133">Transmembrane helix</keyword>
<dbReference type="EMBL" id="VUNB01000002">
    <property type="protein sequence ID" value="MST68369.1"/>
    <property type="molecule type" value="Genomic_DNA"/>
</dbReference>